<feature type="transmembrane region" description="Helical" evidence="1">
    <location>
        <begin position="138"/>
        <end position="164"/>
    </location>
</feature>
<dbReference type="InterPro" id="IPR032816">
    <property type="entry name" value="VTT_dom"/>
</dbReference>
<gene>
    <name evidence="3" type="ORF">ANME2D_02923</name>
</gene>
<feature type="transmembrane region" description="Helical" evidence="1">
    <location>
        <begin position="6"/>
        <end position="34"/>
    </location>
</feature>
<protein>
    <submittedName>
        <fullName evidence="3">Putative membrane protein</fullName>
    </submittedName>
</protein>
<comment type="caution">
    <text evidence="3">The sequence shown here is derived from an EMBL/GenBank/DDBJ whole genome shotgun (WGS) entry which is preliminary data.</text>
</comment>
<dbReference type="PANTHER" id="PTHR42709:SF11">
    <property type="entry name" value="DEDA FAMILY PROTEIN"/>
    <property type="match status" value="1"/>
</dbReference>
<keyword evidence="1" id="KW-0472">Membrane</keyword>
<sequence length="293" mass="33510">MIGGNILITLLIALFFEPGLKIAFLSLLFLSIPVSLSIFIRRSGNIFFTPFFAIFITAVVLIMQLIFSFEQPYFEISFLILTSSTVIRLASDRGVPILYPFSNRVYSLNIYRDINELNVRGISAYFGQKKVIFIELSLLFTFLYYAKVNILLNYFIFMTVSSTLIPLPSDTAVVAAGASHIADFAVIAILGGVGSTMGSTVDYYIGMNLTKNTKFYKKIEPYLDRFKKRAFFWIVFGGFTPLPFEPFRLIAGYVNYDIKKYWLAVFLSRAPRFYLLAWFGYDILNQIAYYFLS</sequence>
<dbReference type="Proteomes" id="UP000027153">
    <property type="component" value="Unassembled WGS sequence"/>
</dbReference>
<evidence type="ECO:0000256" key="1">
    <source>
        <dbReference type="SAM" id="Phobius"/>
    </source>
</evidence>
<evidence type="ECO:0000259" key="2">
    <source>
        <dbReference type="Pfam" id="PF09335"/>
    </source>
</evidence>
<dbReference type="AlphaFoldDB" id="A0A062V0K4"/>
<feature type="transmembrane region" description="Helical" evidence="1">
    <location>
        <begin position="273"/>
        <end position="292"/>
    </location>
</feature>
<accession>A0A062V0K4</accession>
<keyword evidence="1" id="KW-0812">Transmembrane</keyword>
<name>A0A062V0K4_9EURY</name>
<evidence type="ECO:0000313" key="4">
    <source>
        <dbReference type="Proteomes" id="UP000027153"/>
    </source>
</evidence>
<organism evidence="3 4">
    <name type="scientific">Candidatus Methanoperedens nitratireducens</name>
    <dbReference type="NCBI Taxonomy" id="1392998"/>
    <lineage>
        <taxon>Archaea</taxon>
        <taxon>Methanobacteriati</taxon>
        <taxon>Methanobacteriota</taxon>
        <taxon>Stenosarchaea group</taxon>
        <taxon>Methanomicrobia</taxon>
        <taxon>Methanosarcinales</taxon>
        <taxon>ANME-2 cluster</taxon>
        <taxon>Candidatus Methanoperedentaceae</taxon>
        <taxon>Candidatus Methanoperedens</taxon>
    </lineage>
</organism>
<evidence type="ECO:0000313" key="3">
    <source>
        <dbReference type="EMBL" id="KCZ70897.1"/>
    </source>
</evidence>
<proteinExistence type="predicted"/>
<dbReference type="PANTHER" id="PTHR42709">
    <property type="entry name" value="ALKALINE PHOSPHATASE LIKE PROTEIN"/>
    <property type="match status" value="1"/>
</dbReference>
<keyword evidence="1" id="KW-1133">Transmembrane helix</keyword>
<feature type="transmembrane region" description="Helical" evidence="1">
    <location>
        <begin position="230"/>
        <end position="253"/>
    </location>
</feature>
<feature type="domain" description="VTT" evidence="2">
    <location>
        <begin position="167"/>
        <end position="281"/>
    </location>
</feature>
<dbReference type="Pfam" id="PF09335">
    <property type="entry name" value="VTT_dom"/>
    <property type="match status" value="1"/>
</dbReference>
<dbReference type="InterPro" id="IPR051311">
    <property type="entry name" value="DedA_domain"/>
</dbReference>
<dbReference type="GO" id="GO:0005886">
    <property type="term" value="C:plasma membrane"/>
    <property type="evidence" value="ECO:0007669"/>
    <property type="project" value="TreeGrafter"/>
</dbReference>
<keyword evidence="4" id="KW-1185">Reference proteome</keyword>
<reference evidence="3 4" key="1">
    <citation type="journal article" date="2013" name="Nature">
        <title>Anaerobic oxidation of methane coupled to nitrate reduction in a novel archaeal lineage.</title>
        <authorList>
            <person name="Haroon M.F."/>
            <person name="Hu S."/>
            <person name="Shi Y."/>
            <person name="Imelfort M."/>
            <person name="Keller J."/>
            <person name="Hugenholtz P."/>
            <person name="Yuan Z."/>
            <person name="Tyson G.W."/>
        </authorList>
    </citation>
    <scope>NUCLEOTIDE SEQUENCE [LARGE SCALE GENOMIC DNA]</scope>
    <source>
        <strain evidence="3 4">ANME-2d</strain>
    </source>
</reference>
<feature type="transmembrane region" description="Helical" evidence="1">
    <location>
        <begin position="184"/>
        <end position="209"/>
    </location>
</feature>
<dbReference type="EMBL" id="JMIY01000007">
    <property type="protein sequence ID" value="KCZ70897.1"/>
    <property type="molecule type" value="Genomic_DNA"/>
</dbReference>
<feature type="transmembrane region" description="Helical" evidence="1">
    <location>
        <begin position="46"/>
        <end position="67"/>
    </location>
</feature>